<dbReference type="GO" id="GO:0016706">
    <property type="term" value="F:2-oxoglutarate-dependent dioxygenase activity"/>
    <property type="evidence" value="ECO:0007669"/>
    <property type="project" value="UniProtKB-ARBA"/>
</dbReference>
<dbReference type="Gene3D" id="2.60.120.620">
    <property type="entry name" value="q2cbj1_9rhob like domain"/>
    <property type="match status" value="1"/>
</dbReference>
<keyword evidence="2" id="KW-1185">Reference proteome</keyword>
<keyword evidence="1" id="KW-0560">Oxidoreductase</keyword>
<dbReference type="GO" id="GO:0005506">
    <property type="term" value="F:iron ion binding"/>
    <property type="evidence" value="ECO:0007669"/>
    <property type="project" value="UniProtKB-ARBA"/>
</dbReference>
<dbReference type="PANTHER" id="PTHR20883">
    <property type="entry name" value="PHYTANOYL-COA DIOXYGENASE DOMAIN CONTAINING 1"/>
    <property type="match status" value="1"/>
</dbReference>
<proteinExistence type="predicted"/>
<reference evidence="1 2" key="1">
    <citation type="submission" date="2018-06" db="EMBL/GenBank/DDBJ databases">
        <title>Paenibacillus montanisoli sp. nov., isolated from mountain area soil.</title>
        <authorList>
            <person name="Wu M."/>
        </authorList>
    </citation>
    <scope>NUCLEOTIDE SEQUENCE [LARGE SCALE GENOMIC DNA]</scope>
    <source>
        <strain evidence="1 2">RA17</strain>
    </source>
</reference>
<dbReference type="OrthoDB" id="9791262at2"/>
<dbReference type="InterPro" id="IPR008775">
    <property type="entry name" value="Phytyl_CoA_dOase-like"/>
</dbReference>
<dbReference type="SUPFAM" id="SSF51197">
    <property type="entry name" value="Clavaminate synthase-like"/>
    <property type="match status" value="1"/>
</dbReference>
<sequence>MLRRRSVAFMPERNTGLTTEEVKRYWENGFLVFDDVLAPEEVELYREICASDAVVSKRSSERYKQETVHLLGLTAMHPALLDLARHPAIVAKIVPLLGPDIQIQHSKLATKPPSKGLGMFPWHQDFAFYPHTNTDLLSVMIMLDDATPENGCMQMVKGSHKLGMLDHSVDGYFTAACQEPERWEHSPEDQIVHVTPRAGGISIHHCLTLHGSPVNLSGKERRGIVISYRADDAYQLADNLFNDTGIMVCGERKEIVRCEPAAYRLPKRRPPFSKTAAYAPFGTAWNQVGSEVTDYTP</sequence>
<comment type="caution">
    <text evidence="1">The sequence shown here is derived from an EMBL/GenBank/DDBJ whole genome shotgun (WGS) entry which is preliminary data.</text>
</comment>
<dbReference type="Pfam" id="PF05721">
    <property type="entry name" value="PhyH"/>
    <property type="match status" value="1"/>
</dbReference>
<protein>
    <submittedName>
        <fullName evidence="1">Phytanoyl-CoA dioxygenase family protein</fullName>
    </submittedName>
</protein>
<name>A0A328TXV6_9BACL</name>
<keyword evidence="1" id="KW-0223">Dioxygenase</keyword>
<accession>A0A328TXV6</accession>
<gene>
    <name evidence="1" type="ORF">DL346_20995</name>
</gene>
<evidence type="ECO:0000313" key="2">
    <source>
        <dbReference type="Proteomes" id="UP000249260"/>
    </source>
</evidence>
<dbReference type="PANTHER" id="PTHR20883:SF48">
    <property type="entry name" value="ECTOINE DIOXYGENASE"/>
    <property type="match status" value="1"/>
</dbReference>
<dbReference type="EMBL" id="QLUW01000004">
    <property type="protein sequence ID" value="RAP74542.1"/>
    <property type="molecule type" value="Genomic_DNA"/>
</dbReference>
<dbReference type="AlphaFoldDB" id="A0A328TXV6"/>
<organism evidence="1 2">
    <name type="scientific">Paenibacillus montanisoli</name>
    <dbReference type="NCBI Taxonomy" id="2081970"/>
    <lineage>
        <taxon>Bacteria</taxon>
        <taxon>Bacillati</taxon>
        <taxon>Bacillota</taxon>
        <taxon>Bacilli</taxon>
        <taxon>Bacillales</taxon>
        <taxon>Paenibacillaceae</taxon>
        <taxon>Paenibacillus</taxon>
    </lineage>
</organism>
<evidence type="ECO:0000313" key="1">
    <source>
        <dbReference type="EMBL" id="RAP74542.1"/>
    </source>
</evidence>
<dbReference type="Proteomes" id="UP000249260">
    <property type="component" value="Unassembled WGS sequence"/>
</dbReference>